<dbReference type="OrthoDB" id="8369899at2"/>
<organism evidence="3 4">
    <name type="scientific">Azospirillum palustre</name>
    <dbReference type="NCBI Taxonomy" id="2044885"/>
    <lineage>
        <taxon>Bacteria</taxon>
        <taxon>Pseudomonadati</taxon>
        <taxon>Pseudomonadota</taxon>
        <taxon>Alphaproteobacteria</taxon>
        <taxon>Rhodospirillales</taxon>
        <taxon>Azospirillaceae</taxon>
        <taxon>Azospirillum</taxon>
    </lineage>
</organism>
<proteinExistence type="inferred from homology"/>
<reference evidence="4" key="1">
    <citation type="submission" date="2017-10" db="EMBL/GenBank/DDBJ databases">
        <authorList>
            <person name="Kravchenko I.K."/>
            <person name="Grouzdev D.S."/>
        </authorList>
    </citation>
    <scope>NUCLEOTIDE SEQUENCE [LARGE SCALE GENOMIC DNA]</scope>
    <source>
        <strain evidence="4">B2</strain>
    </source>
</reference>
<dbReference type="PANTHER" id="PTHR33755">
    <property type="entry name" value="TOXIN PARE1-RELATED"/>
    <property type="match status" value="1"/>
</dbReference>
<dbReference type="Gene3D" id="3.30.2310.20">
    <property type="entry name" value="RelE-like"/>
    <property type="match status" value="1"/>
</dbReference>
<dbReference type="Proteomes" id="UP000225379">
    <property type="component" value="Unassembled WGS sequence"/>
</dbReference>
<keyword evidence="2" id="KW-1277">Toxin-antitoxin system</keyword>
<evidence type="ECO:0000256" key="1">
    <source>
        <dbReference type="ARBA" id="ARBA00006226"/>
    </source>
</evidence>
<evidence type="ECO:0000313" key="3">
    <source>
        <dbReference type="EMBL" id="PGH54096.1"/>
    </source>
</evidence>
<protein>
    <submittedName>
        <fullName evidence="3">Plasmid stabilization protein</fullName>
    </submittedName>
</protein>
<dbReference type="InterPro" id="IPR035093">
    <property type="entry name" value="RelE/ParE_toxin_dom_sf"/>
</dbReference>
<comment type="caution">
    <text evidence="3">The sequence shown here is derived from an EMBL/GenBank/DDBJ whole genome shotgun (WGS) entry which is preliminary data.</text>
</comment>
<dbReference type="Pfam" id="PF05016">
    <property type="entry name" value="ParE_toxin"/>
    <property type="match status" value="1"/>
</dbReference>
<gene>
    <name evidence="3" type="ORF">CRT60_30195</name>
</gene>
<keyword evidence="4" id="KW-1185">Reference proteome</keyword>
<dbReference type="InterPro" id="IPR007712">
    <property type="entry name" value="RelE/ParE_toxin"/>
</dbReference>
<sequence length="98" mass="10852">MARLDFTAAAEADLESIGDYIAQDNPLAAIRMVLDIRDHCRKIASLPAIGRNRPELGVGLRSLSVSPYLIIYRAGEADRIIVIRIVHGARDLPQVMRE</sequence>
<evidence type="ECO:0000256" key="2">
    <source>
        <dbReference type="ARBA" id="ARBA00022649"/>
    </source>
</evidence>
<comment type="similarity">
    <text evidence="1">Belongs to the RelE toxin family.</text>
</comment>
<dbReference type="InterPro" id="IPR051803">
    <property type="entry name" value="TA_system_RelE-like_toxin"/>
</dbReference>
<accession>A0A2B8B5U9</accession>
<evidence type="ECO:0000313" key="4">
    <source>
        <dbReference type="Proteomes" id="UP000225379"/>
    </source>
</evidence>
<dbReference type="EMBL" id="PDKW01000043">
    <property type="protein sequence ID" value="PGH54096.1"/>
    <property type="molecule type" value="Genomic_DNA"/>
</dbReference>
<name>A0A2B8B5U9_9PROT</name>
<dbReference type="RefSeq" id="WP_098740143.1">
    <property type="nucleotide sequence ID" value="NZ_PDKW01000043.1"/>
</dbReference>
<dbReference type="AlphaFoldDB" id="A0A2B8B5U9"/>
<dbReference type="PANTHER" id="PTHR33755:SF6">
    <property type="entry name" value="PLASMID STABILIZATION SYSTEM PROTEIN"/>
    <property type="match status" value="1"/>
</dbReference>